<accession>A0AA40G7T8</accession>
<feature type="non-terminal residue" evidence="2">
    <location>
        <position position="64"/>
    </location>
</feature>
<protein>
    <submittedName>
        <fullName evidence="2">Uncharacterized protein</fullName>
    </submittedName>
</protein>
<dbReference type="Proteomes" id="UP001177670">
    <property type="component" value="Unassembled WGS sequence"/>
</dbReference>
<organism evidence="2 3">
    <name type="scientific">Melipona bicolor</name>
    <dbReference type="NCBI Taxonomy" id="60889"/>
    <lineage>
        <taxon>Eukaryota</taxon>
        <taxon>Metazoa</taxon>
        <taxon>Ecdysozoa</taxon>
        <taxon>Arthropoda</taxon>
        <taxon>Hexapoda</taxon>
        <taxon>Insecta</taxon>
        <taxon>Pterygota</taxon>
        <taxon>Neoptera</taxon>
        <taxon>Endopterygota</taxon>
        <taxon>Hymenoptera</taxon>
        <taxon>Apocrita</taxon>
        <taxon>Aculeata</taxon>
        <taxon>Apoidea</taxon>
        <taxon>Anthophila</taxon>
        <taxon>Apidae</taxon>
        <taxon>Melipona</taxon>
    </lineage>
</organism>
<dbReference type="AlphaFoldDB" id="A0AA40G7T8"/>
<gene>
    <name evidence="2" type="ORF">K0M31_014068</name>
</gene>
<reference evidence="2" key="1">
    <citation type="submission" date="2021-10" db="EMBL/GenBank/DDBJ databases">
        <title>Melipona bicolor Genome sequencing and assembly.</title>
        <authorList>
            <person name="Araujo N.S."/>
            <person name="Arias M.C."/>
        </authorList>
    </citation>
    <scope>NUCLEOTIDE SEQUENCE</scope>
    <source>
        <strain evidence="2">USP_2M_L1-L4_2017</strain>
        <tissue evidence="2">Whole body</tissue>
    </source>
</reference>
<comment type="caution">
    <text evidence="2">The sequence shown here is derived from an EMBL/GenBank/DDBJ whole genome shotgun (WGS) entry which is preliminary data.</text>
</comment>
<sequence>MRQDKLRTLKFGAPTTAPLYFHPPGRGCSRVRKRGEREREDTEAEEAKRRIHASRGQDRGNGVH</sequence>
<keyword evidence="3" id="KW-1185">Reference proteome</keyword>
<feature type="region of interest" description="Disordered" evidence="1">
    <location>
        <begin position="1"/>
        <end position="64"/>
    </location>
</feature>
<feature type="compositionally biased region" description="Basic and acidic residues" evidence="1">
    <location>
        <begin position="35"/>
        <end position="48"/>
    </location>
</feature>
<proteinExistence type="predicted"/>
<dbReference type="EMBL" id="JAHYIQ010000004">
    <property type="protein sequence ID" value="KAK1132683.1"/>
    <property type="molecule type" value="Genomic_DNA"/>
</dbReference>
<name>A0AA40G7T8_9HYME</name>
<evidence type="ECO:0000313" key="2">
    <source>
        <dbReference type="EMBL" id="KAK1132683.1"/>
    </source>
</evidence>
<evidence type="ECO:0000313" key="3">
    <source>
        <dbReference type="Proteomes" id="UP001177670"/>
    </source>
</evidence>
<evidence type="ECO:0000256" key="1">
    <source>
        <dbReference type="SAM" id="MobiDB-lite"/>
    </source>
</evidence>